<sequence>MYRHLSSALRQVPPGAGCPGVPSRRCAEHHEEQALREFTVRPLQTRPPIGGVADAVFERAELDPGRAVMGRKDTAGRWRDVTAAVFRDEVLGLAKGLLAAGVRFGDRVALMSRTRYEWTLFDFAIWTVGAQSVPVYPTASAEQVLWMLYDAEVYACLVEHEDHAMTVGSVVDRLPLLKRLWQLDAGAVAELTESGRDIDDEVVHRHRRAVTPESTATVIYTSGTTGRPRGCVISHANLIFETDTLVARWQSLFRSRPAEEPATLLFLPLAHVFGRVVEVAAVRGGVKFGHQPVLRSAVLMPDLAAFRPTFFLGVPYVFEGVFHASRRWAEREGRGESFEKAVDVAVRYAEAREQQAFGLGPGPSAALRARHRLFERSVYGRLRQTMGGRVRHAMSGGSGLGRRLGLFFAGAGMTVFEGYGLTESTAAATANPPDRPRFGTVGRPLPGTSVHVAADGEVWLRGGHIFSGYLGDREATDEVLRDGWLATGDLGVLDEDGYLTITGRKKEVLVTSGGRSVSPLPLEEAVRTHPLVAQCLVVGDDRPYVAALVTLDPEAVDHWLTIQGRSPLPPVRLVRDPELEAEIRRAVVSANTRVSQPESIRTFRILARPFTEEQGLLTPSLKLRRKEIEEVYAREVAALYP</sequence>
<dbReference type="EMBL" id="CM000913">
    <property type="protein sequence ID" value="EFG10187.1"/>
    <property type="molecule type" value="Genomic_DNA"/>
</dbReference>
<dbReference type="eggNOG" id="COG1022">
    <property type="taxonomic scope" value="Bacteria"/>
</dbReference>
<evidence type="ECO:0000256" key="5">
    <source>
        <dbReference type="ARBA" id="ARBA00024484"/>
    </source>
</evidence>
<keyword evidence="4" id="KW-0443">Lipid metabolism</keyword>
<dbReference type="PROSITE" id="PS00455">
    <property type="entry name" value="AMP_BINDING"/>
    <property type="match status" value="1"/>
</dbReference>
<name>E2PY11_STRCL</name>
<reference evidence="8 9" key="1">
    <citation type="journal article" date="2010" name="Genome Biol. Evol.">
        <title>The sequence of a 1.8-mb bacterial linear plasmid reveals a rich evolutionary reservoir of secondary metabolic pathways.</title>
        <authorList>
            <person name="Medema M.H."/>
            <person name="Trefzer A."/>
            <person name="Kovalchuk A."/>
            <person name="van den Berg M."/>
            <person name="Mueller U."/>
            <person name="Heijne W."/>
            <person name="Wu L."/>
            <person name="Alam M.T."/>
            <person name="Ronning C.M."/>
            <person name="Nierman W.C."/>
            <person name="Bovenberg R.A.L."/>
            <person name="Breitling R."/>
            <person name="Takano E."/>
        </authorList>
    </citation>
    <scope>NUCLEOTIDE SEQUENCE [LARGE SCALE GENOMIC DNA]</scope>
    <source>
        <strain evidence="9">ATCC 27064 / DSM 738 / JCM 4710 / NBRC 13307 / NCIMB 12785 / NRRL 3585 / VKM Ac-602</strain>
    </source>
</reference>
<dbReference type="SUPFAM" id="SSF56801">
    <property type="entry name" value="Acetyl-CoA synthetase-like"/>
    <property type="match status" value="1"/>
</dbReference>
<evidence type="ECO:0000256" key="3">
    <source>
        <dbReference type="ARBA" id="ARBA00022832"/>
    </source>
</evidence>
<dbReference type="InterPro" id="IPR020845">
    <property type="entry name" value="AMP-binding_CS"/>
</dbReference>
<dbReference type="GO" id="GO:0004467">
    <property type="term" value="F:long-chain fatty acid-CoA ligase activity"/>
    <property type="evidence" value="ECO:0007669"/>
    <property type="project" value="UniProtKB-EC"/>
</dbReference>
<dbReference type="InterPro" id="IPR000873">
    <property type="entry name" value="AMP-dep_synth/lig_dom"/>
</dbReference>
<dbReference type="InterPro" id="IPR045851">
    <property type="entry name" value="AMP-bd_C_sf"/>
</dbReference>
<dbReference type="Pfam" id="PF23562">
    <property type="entry name" value="AMP-binding_C_3"/>
    <property type="match status" value="1"/>
</dbReference>
<proteinExistence type="inferred from homology"/>
<protein>
    <recommendedName>
        <fullName evidence="6">Acyl-CoA synthetase</fullName>
    </recommendedName>
</protein>
<accession>E2PY11</accession>
<evidence type="ECO:0000256" key="2">
    <source>
        <dbReference type="ARBA" id="ARBA00022598"/>
    </source>
</evidence>
<comment type="catalytic activity">
    <reaction evidence="5">
        <text>a long-chain fatty acid + ATP + CoA = a long-chain fatty acyl-CoA + AMP + diphosphate</text>
        <dbReference type="Rhea" id="RHEA:15421"/>
        <dbReference type="ChEBI" id="CHEBI:30616"/>
        <dbReference type="ChEBI" id="CHEBI:33019"/>
        <dbReference type="ChEBI" id="CHEBI:57287"/>
        <dbReference type="ChEBI" id="CHEBI:57560"/>
        <dbReference type="ChEBI" id="CHEBI:83139"/>
        <dbReference type="ChEBI" id="CHEBI:456215"/>
        <dbReference type="EC" id="6.2.1.3"/>
    </reaction>
    <physiologicalReaction direction="left-to-right" evidence="5">
        <dbReference type="Rhea" id="RHEA:15422"/>
    </physiologicalReaction>
</comment>
<keyword evidence="3" id="KW-0276">Fatty acid metabolism</keyword>
<evidence type="ECO:0000256" key="6">
    <source>
        <dbReference type="ARBA" id="ARBA00032875"/>
    </source>
</evidence>
<evidence type="ECO:0000313" key="9">
    <source>
        <dbReference type="Proteomes" id="UP000002357"/>
    </source>
</evidence>
<evidence type="ECO:0000313" key="8">
    <source>
        <dbReference type="EMBL" id="EFG10187.1"/>
    </source>
</evidence>
<dbReference type="InterPro" id="IPR042099">
    <property type="entry name" value="ANL_N_sf"/>
</dbReference>
<dbReference type="PANTHER" id="PTHR43272">
    <property type="entry name" value="LONG-CHAIN-FATTY-ACID--COA LIGASE"/>
    <property type="match status" value="1"/>
</dbReference>
<dbReference type="STRING" id="1901.BB341_03420"/>
<evidence type="ECO:0000259" key="7">
    <source>
        <dbReference type="Pfam" id="PF00501"/>
    </source>
</evidence>
<dbReference type="Proteomes" id="UP000002357">
    <property type="component" value="Chromosome"/>
</dbReference>
<keyword evidence="9" id="KW-1185">Reference proteome</keyword>
<dbReference type="Gene3D" id="3.40.50.12780">
    <property type="entry name" value="N-terminal domain of ligase-like"/>
    <property type="match status" value="1"/>
</dbReference>
<organism evidence="8 9">
    <name type="scientific">Streptomyces clavuligerus</name>
    <dbReference type="NCBI Taxonomy" id="1901"/>
    <lineage>
        <taxon>Bacteria</taxon>
        <taxon>Bacillati</taxon>
        <taxon>Actinomycetota</taxon>
        <taxon>Actinomycetes</taxon>
        <taxon>Kitasatosporales</taxon>
        <taxon>Streptomycetaceae</taxon>
        <taxon>Streptomyces</taxon>
    </lineage>
</organism>
<gene>
    <name evidence="8" type="ORF">SCLAV_5114</name>
</gene>
<feature type="domain" description="AMP-dependent synthetase/ligase" evidence="7">
    <location>
        <begin position="58"/>
        <end position="470"/>
    </location>
</feature>
<dbReference type="Pfam" id="PF00501">
    <property type="entry name" value="AMP-binding"/>
    <property type="match status" value="1"/>
</dbReference>
<dbReference type="Gene3D" id="3.30.300.30">
    <property type="match status" value="1"/>
</dbReference>
<comment type="similarity">
    <text evidence="1">Belongs to the ATP-dependent AMP-binding enzyme family.</text>
</comment>
<dbReference type="AlphaFoldDB" id="E2PY11"/>
<evidence type="ECO:0000256" key="1">
    <source>
        <dbReference type="ARBA" id="ARBA00006432"/>
    </source>
</evidence>
<dbReference type="GO" id="GO:0016020">
    <property type="term" value="C:membrane"/>
    <property type="evidence" value="ECO:0007669"/>
    <property type="project" value="TreeGrafter"/>
</dbReference>
<dbReference type="CDD" id="cd05907">
    <property type="entry name" value="VL_LC_FACS_like"/>
    <property type="match status" value="1"/>
</dbReference>
<keyword evidence="2" id="KW-0436">Ligase</keyword>
<dbReference type="PANTHER" id="PTHR43272:SF32">
    <property type="entry name" value="AMP-DEPENDENT SYNTHETASE_LIGASE DOMAIN-CONTAINING PROTEIN"/>
    <property type="match status" value="1"/>
</dbReference>
<evidence type="ECO:0000256" key="4">
    <source>
        <dbReference type="ARBA" id="ARBA00023098"/>
    </source>
</evidence>